<keyword evidence="2" id="KW-1185">Reference proteome</keyword>
<organism evidence="1 2">
    <name type="scientific">Rhodococcoides kyotonense</name>
    <dbReference type="NCBI Taxonomy" id="398843"/>
    <lineage>
        <taxon>Bacteria</taxon>
        <taxon>Bacillati</taxon>
        <taxon>Actinomycetota</taxon>
        <taxon>Actinomycetes</taxon>
        <taxon>Mycobacteriales</taxon>
        <taxon>Nocardiaceae</taxon>
        <taxon>Rhodococcoides</taxon>
    </lineage>
</organism>
<reference evidence="2" key="1">
    <citation type="submission" date="2017-06" db="EMBL/GenBank/DDBJ databases">
        <authorList>
            <person name="Varghese N."/>
            <person name="Submissions S."/>
        </authorList>
    </citation>
    <scope>NUCLEOTIDE SEQUENCE [LARGE SCALE GENOMIC DNA]</scope>
    <source>
        <strain evidence="2">JCM 23211</strain>
    </source>
</reference>
<protein>
    <submittedName>
        <fullName evidence="1">Uncharacterized protein</fullName>
    </submittedName>
</protein>
<proteinExistence type="predicted"/>
<gene>
    <name evidence="1" type="ORF">SAMN05421642_12740</name>
</gene>
<dbReference type="AlphaFoldDB" id="A0A239N236"/>
<evidence type="ECO:0000313" key="1">
    <source>
        <dbReference type="EMBL" id="SNT48820.1"/>
    </source>
</evidence>
<sequence>MQKAPYPLLDRAGKNPFIPIASKKLGVADWAPSAVGFRAELRTRTAEIYRVGNTLVSADALPARSLDNVTNRIPSTGPASPAEV</sequence>
<name>A0A239N236_9NOCA</name>
<accession>A0A239N236</accession>
<evidence type="ECO:0000313" key="2">
    <source>
        <dbReference type="Proteomes" id="UP000198327"/>
    </source>
</evidence>
<dbReference type="EMBL" id="FZOW01000027">
    <property type="protein sequence ID" value="SNT48820.1"/>
    <property type="molecule type" value="Genomic_DNA"/>
</dbReference>
<dbReference type="Proteomes" id="UP000198327">
    <property type="component" value="Unassembled WGS sequence"/>
</dbReference>